<feature type="transmembrane region" description="Helical" evidence="6">
    <location>
        <begin position="313"/>
        <end position="333"/>
    </location>
</feature>
<dbReference type="PROSITE" id="PS01022">
    <property type="entry name" value="PTR2_1"/>
    <property type="match status" value="1"/>
</dbReference>
<dbReference type="Pfam" id="PF00854">
    <property type="entry name" value="PTR2"/>
    <property type="match status" value="1"/>
</dbReference>
<comment type="similarity">
    <text evidence="2">Belongs to the major facilitator superfamily. Proton-dependent oligopeptide transporter (POT/PTR) (TC 2.A.17) family.</text>
</comment>
<keyword evidence="5 6" id="KW-0472">Membrane</keyword>
<accession>A0AAP0KTY2</accession>
<feature type="transmembrane region" description="Helical" evidence="6">
    <location>
        <begin position="216"/>
        <end position="242"/>
    </location>
</feature>
<evidence type="ECO:0000313" key="7">
    <source>
        <dbReference type="EMBL" id="KAK9157893.1"/>
    </source>
</evidence>
<evidence type="ECO:0000256" key="4">
    <source>
        <dbReference type="ARBA" id="ARBA00022989"/>
    </source>
</evidence>
<proteinExistence type="inferred from homology"/>
<dbReference type="InterPro" id="IPR036259">
    <property type="entry name" value="MFS_trans_sf"/>
</dbReference>
<dbReference type="GO" id="GO:0006857">
    <property type="term" value="P:oligopeptide transport"/>
    <property type="evidence" value="ECO:0007669"/>
    <property type="project" value="InterPro"/>
</dbReference>
<comment type="subcellular location">
    <subcellularLocation>
        <location evidence="1">Membrane</location>
        <topology evidence="1">Multi-pass membrane protein</topology>
    </subcellularLocation>
</comment>
<evidence type="ECO:0000313" key="8">
    <source>
        <dbReference type="Proteomes" id="UP001419268"/>
    </source>
</evidence>
<dbReference type="EMBL" id="JBBNAG010000002">
    <property type="protein sequence ID" value="KAK9157893.1"/>
    <property type="molecule type" value="Genomic_DNA"/>
</dbReference>
<dbReference type="GO" id="GO:0016020">
    <property type="term" value="C:membrane"/>
    <property type="evidence" value="ECO:0007669"/>
    <property type="project" value="UniProtKB-SubCell"/>
</dbReference>
<evidence type="ECO:0000256" key="1">
    <source>
        <dbReference type="ARBA" id="ARBA00004141"/>
    </source>
</evidence>
<protein>
    <submittedName>
        <fullName evidence="7">Uncharacterized protein</fullName>
    </submittedName>
</protein>
<keyword evidence="8" id="KW-1185">Reference proteome</keyword>
<evidence type="ECO:0000256" key="2">
    <source>
        <dbReference type="ARBA" id="ARBA00005982"/>
    </source>
</evidence>
<dbReference type="GO" id="GO:0022857">
    <property type="term" value="F:transmembrane transporter activity"/>
    <property type="evidence" value="ECO:0007669"/>
    <property type="project" value="InterPro"/>
</dbReference>
<feature type="transmembrane region" description="Helical" evidence="6">
    <location>
        <begin position="32"/>
        <end position="51"/>
    </location>
</feature>
<comment type="caution">
    <text evidence="7">The sequence shown here is derived from an EMBL/GenBank/DDBJ whole genome shotgun (WGS) entry which is preliminary data.</text>
</comment>
<keyword evidence="4 6" id="KW-1133">Transmembrane helix</keyword>
<dbReference type="SUPFAM" id="SSF103473">
    <property type="entry name" value="MFS general substrate transporter"/>
    <property type="match status" value="1"/>
</dbReference>
<dbReference type="InterPro" id="IPR000109">
    <property type="entry name" value="POT_fam"/>
</dbReference>
<feature type="transmembrane region" description="Helical" evidence="6">
    <location>
        <begin position="263"/>
        <end position="281"/>
    </location>
</feature>
<evidence type="ECO:0000256" key="3">
    <source>
        <dbReference type="ARBA" id="ARBA00022692"/>
    </source>
</evidence>
<keyword evidence="3 6" id="KW-0812">Transmembrane</keyword>
<dbReference type="AlphaFoldDB" id="A0AAP0KTY2"/>
<reference evidence="7 8" key="1">
    <citation type="submission" date="2024-01" db="EMBL/GenBank/DDBJ databases">
        <title>Genome assemblies of Stephania.</title>
        <authorList>
            <person name="Yang L."/>
        </authorList>
    </citation>
    <scope>NUCLEOTIDE SEQUENCE [LARGE SCALE GENOMIC DNA]</scope>
    <source>
        <strain evidence="7">JXDWG</strain>
        <tissue evidence="7">Leaf</tissue>
    </source>
</reference>
<evidence type="ECO:0000256" key="6">
    <source>
        <dbReference type="SAM" id="Phobius"/>
    </source>
</evidence>
<gene>
    <name evidence="7" type="ORF">Scep_004467</name>
</gene>
<dbReference type="Proteomes" id="UP001419268">
    <property type="component" value="Unassembled WGS sequence"/>
</dbReference>
<sequence length="373" mass="41038">MGLTIAAAEWMANLIVYLIQQFNIKSIDAAQIYSVVNGFTSLFPIAGAVIADSFIGNFSVIIISSVVSLLGMILFNLTGMIDYLRPPNCSNSSSSAVSVCESPTSIQFTVLYEAIALASIGLGGTRFTIATMGANQFDEPKSQGVFFNWYFFTLYFASVRASLVLCTFRTIFLNHAALKGEPNTCQAAKSWTLTTVPEVEDLKTLIKILPLWSSSFFLASPIAVVNSLVFGLLSTTIFIFALDRLVLPISQKLVSKTPTPLQRIGFGHVVNLIGMIVLALVESRRLSEAFHFPGQVALYYQEFPESLRSTSTAMIGLLMGIGYYLGTAIVDLFRRVTDWLPNDINNGRYQNFENTDEGGLQLYVMIKISVWPK</sequence>
<dbReference type="Gene3D" id="1.20.1250.20">
    <property type="entry name" value="MFS general substrate transporter like domains"/>
    <property type="match status" value="2"/>
</dbReference>
<feature type="transmembrane region" description="Helical" evidence="6">
    <location>
        <begin position="149"/>
        <end position="172"/>
    </location>
</feature>
<name>A0AAP0KTY2_9MAGN</name>
<dbReference type="InterPro" id="IPR018456">
    <property type="entry name" value="PTR2_symporter_CS"/>
</dbReference>
<evidence type="ECO:0000256" key="5">
    <source>
        <dbReference type="ARBA" id="ARBA00023136"/>
    </source>
</evidence>
<feature type="transmembrane region" description="Helical" evidence="6">
    <location>
        <begin position="57"/>
        <end position="77"/>
    </location>
</feature>
<organism evidence="7 8">
    <name type="scientific">Stephania cephalantha</name>
    <dbReference type="NCBI Taxonomy" id="152367"/>
    <lineage>
        <taxon>Eukaryota</taxon>
        <taxon>Viridiplantae</taxon>
        <taxon>Streptophyta</taxon>
        <taxon>Embryophyta</taxon>
        <taxon>Tracheophyta</taxon>
        <taxon>Spermatophyta</taxon>
        <taxon>Magnoliopsida</taxon>
        <taxon>Ranunculales</taxon>
        <taxon>Menispermaceae</taxon>
        <taxon>Menispermoideae</taxon>
        <taxon>Cissampelideae</taxon>
        <taxon>Stephania</taxon>
    </lineage>
</organism>
<dbReference type="PANTHER" id="PTHR11654">
    <property type="entry name" value="OLIGOPEPTIDE TRANSPORTER-RELATED"/>
    <property type="match status" value="1"/>
</dbReference>